<feature type="compositionally biased region" description="Polar residues" evidence="1">
    <location>
        <begin position="1139"/>
        <end position="1148"/>
    </location>
</feature>
<proteinExistence type="predicted"/>
<dbReference type="NCBIfam" id="TIGR03696">
    <property type="entry name" value="Rhs_assc_core"/>
    <property type="match status" value="1"/>
</dbReference>
<name>A0A127K5Z0_9RHOO</name>
<evidence type="ECO:0000313" key="5">
    <source>
        <dbReference type="EMBL" id="AMO37386.1"/>
    </source>
</evidence>
<protein>
    <submittedName>
        <fullName evidence="5">Uncharacterized protein</fullName>
    </submittedName>
</protein>
<dbReference type="PANTHER" id="PTHR32305:SF15">
    <property type="entry name" value="PROTEIN RHSA-RELATED"/>
    <property type="match status" value="1"/>
</dbReference>
<dbReference type="PRINTS" id="PR00394">
    <property type="entry name" value="RHSPROTEIN"/>
</dbReference>
<dbReference type="Pfam" id="PF20148">
    <property type="entry name" value="DUF6531"/>
    <property type="match status" value="1"/>
</dbReference>
<organism evidence="5 6">
    <name type="scientific">Thauera humireducens</name>
    <dbReference type="NCBI Taxonomy" id="1134435"/>
    <lineage>
        <taxon>Bacteria</taxon>
        <taxon>Pseudomonadati</taxon>
        <taxon>Pseudomonadota</taxon>
        <taxon>Betaproteobacteria</taxon>
        <taxon>Rhodocyclales</taxon>
        <taxon>Zoogloeaceae</taxon>
        <taxon>Thauera</taxon>
    </lineage>
</organism>
<feature type="region of interest" description="Disordered" evidence="1">
    <location>
        <begin position="40"/>
        <end position="94"/>
    </location>
</feature>
<feature type="compositionally biased region" description="Polar residues" evidence="1">
    <location>
        <begin position="1163"/>
        <end position="1173"/>
    </location>
</feature>
<dbReference type="InterPro" id="IPR018712">
    <property type="entry name" value="Tle1-like_cat"/>
</dbReference>
<dbReference type="InterPro" id="IPR045351">
    <property type="entry name" value="DUF6531"/>
</dbReference>
<evidence type="ECO:0000256" key="1">
    <source>
        <dbReference type="SAM" id="MobiDB-lite"/>
    </source>
</evidence>
<accession>A0A127K5Z0</accession>
<evidence type="ECO:0000256" key="2">
    <source>
        <dbReference type="SAM" id="SignalP"/>
    </source>
</evidence>
<dbReference type="InterPro" id="IPR031325">
    <property type="entry name" value="RHS_repeat"/>
</dbReference>
<dbReference type="InterPro" id="IPR050708">
    <property type="entry name" value="T6SS_VgrG/RHS"/>
</dbReference>
<feature type="domain" description="DUF6531" evidence="4">
    <location>
        <begin position="84"/>
        <end position="161"/>
    </location>
</feature>
<gene>
    <name evidence="5" type="ORF">AC731_010780</name>
</gene>
<feature type="region of interest" description="Disordered" evidence="1">
    <location>
        <begin position="765"/>
        <end position="784"/>
    </location>
</feature>
<feature type="chain" id="PRO_5007798027" evidence="2">
    <location>
        <begin position="26"/>
        <end position="1835"/>
    </location>
</feature>
<reference evidence="6" key="1">
    <citation type="submission" date="2016-03" db="EMBL/GenBank/DDBJ databases">
        <authorList>
            <person name="Ma C."/>
            <person name="Zhou S."/>
            <person name="Yang G."/>
        </authorList>
    </citation>
    <scope>NUCLEOTIDE SEQUENCE [LARGE SCALE GENOMIC DNA]</scope>
    <source>
        <strain evidence="6">SgZ-1</strain>
    </source>
</reference>
<sequence length="1835" mass="201976">MNLLQPRIAILILCTLLVLPPAASAAAATGIGQASPIGGMSPVSTTPLDPDCLPSDGGDPGANPCGQTAPASQDDNDKVEQGAGNPIDVITGNKYQRETDMPALPGILGIEIVRHYNSAQAGPDAPLGLLGRGWRLSYETDLHVIGQQLHIIQADGRRLVFFRDVGDARRHVGSDPMRGVVTAEGLPGPHVRYRWRWPDGRTLDFDARGKLVQIQLPSGEFVSLTRGPQGELMKVTDPQGRSLSFEYAPRGAEGFRGVVAISSPLGRFTYAHQNTPSRPGLSNLAVATHPDGGARRYHYGADPGEATPAWPHHLTGISLTEKPTGDTASAAPNTRRLSTYAYDSKGRAVMSVRGAARQLDEAGKVVPGTGIGQVELDFSTPGSTLLTNSLGQHTRYRYARLGGEARLLEAIGPGCASCSETNVRYGYDNRGRLVEVTRLDATGRALAATVIERDAMGRVVRESILPHAGRNPMPARLLVRYEYADDGARPVLVARPSVVRGREHQLRYSFNAAGQITRVTEHGFSSLGGSGVPAADPSEATPIERTTTFTYTMINGRSLLAAIDGPLANGPGASPADSDIAIFHWDPQGSQMIALTKPGGSRHTLDYHPLTGLLQRVSNDEGQATAFSYNPRQQVVTAGSDMPGWAQPWAQHFRYDDLGRAVASSNATRPVENWLRAWDEHGRLMWHASALGLLDHYAYDTEGRLLERSRRSASFVQTESRRYDEQGRLIAVRDNAGRGRQWHYDALGRLRYAVDADGLVHPAARTPSATSLAPESPTPPQTLRDDFGRMVWLHGPDSGTIVREYDEADRLAAMRDARGNRAHYTYDTWGRIRYQRITDARTGATEETEWRYAGRRLVEVRHPTQHERYEYDARGLRSAHIVTLPTADGALTTITRYEHDDAGQLVATTLPDGSHLRYERNGQGQVIALRRESAGAPWPGWLAREELIASEFERDLVGLRRYVTGNGIETRFQRSREGVLARVVHRHRPLPQHRVANRLKPWPLARTPAEAVEQLLGIGDARAQSTATVTPVADISAESSLANTGNLPGALGDPDDPAALLDHRYLWDVRGNLLHGRQRAVGGNAQPTASGHAYDRDNRLLASVRWRMKDDTLVEQAVWRYAYDPSQRRILSQQNVASQRELQAGTQRSHFEPLTHRVLASPDSPSRYSTSGQPERLGQRDYEWDARGRLVEVREDSTVIARYGYDHRGLRNTKHAGGRTTHTLYDEHHQPLAELDAKGRILRQYIWLADLPVAVIDTPEGVAAAAADDSATARFFSDLQRLWRNAFGSNEGVAWLHGNHLGAPELATDADGQVLWRATYAPFGAATIESRTLTLNLRLPGQYFDPETGLHYNRARYYDPEQGQYLSPDPLGTPDGPNPYAYVAHNPLRFIDPDGLILFAFDGTDNSRDRRELERLGGSLTNVARFVRLYDDGPRRYVSGVGTHHFEDGNTNYLDDEYLDILPNGLGPIPDRGGNFTGRARIDRMWRYFIDEAEGHPDDETMDIDIMGFSRGAAQAREFASRLAAASIVHDGVRYLRYTAIDRASGQNVTRCQPVNLRFMGLFDTVLSTDLPWGAAYRLAIPAEFAHVAHAVALNEYRSQPYSSDVFGYPLNAAFWNATRRNLPDDLHQGGFPLESIGASRYTPGQVRIERGFIGAHADIGGGYEEGENQLSFVALNWMVEQAQKAGVNMRPPDADSSIPMANPIIHDQSNTLRIGDPRDTPTVSREVQQGDMTFIETERLRAEDREVRGAVGGTTQRDMGFTDFGPDDRSLTTGETHDFIAYTERPVTGNPSDTWNALTGNRTGLVDIAAYMGWLCQHGYFEQSSAPCASGVTP</sequence>
<dbReference type="InterPro" id="IPR022385">
    <property type="entry name" value="Rhs_assc_core"/>
</dbReference>
<dbReference type="Pfam" id="PF05593">
    <property type="entry name" value="RHS_repeat"/>
    <property type="match status" value="3"/>
</dbReference>
<feature type="region of interest" description="Disordered" evidence="1">
    <location>
        <begin position="1139"/>
        <end position="1177"/>
    </location>
</feature>
<dbReference type="NCBIfam" id="TIGR01643">
    <property type="entry name" value="YD_repeat_2x"/>
    <property type="match status" value="3"/>
</dbReference>
<dbReference type="InterPro" id="IPR006530">
    <property type="entry name" value="YD"/>
</dbReference>
<dbReference type="Pfam" id="PF09994">
    <property type="entry name" value="T6SS_Tle1-like_cat"/>
    <property type="match status" value="1"/>
</dbReference>
<dbReference type="STRING" id="1134435.AC731_010780"/>
<dbReference type="KEGG" id="thu:AC731_010780"/>
<dbReference type="PANTHER" id="PTHR32305">
    <property type="match status" value="1"/>
</dbReference>
<dbReference type="RefSeq" id="WP_048705977.1">
    <property type="nucleotide sequence ID" value="NZ_CP014646.1"/>
</dbReference>
<evidence type="ECO:0000313" key="6">
    <source>
        <dbReference type="Proteomes" id="UP000036902"/>
    </source>
</evidence>
<dbReference type="Gene3D" id="2.180.10.10">
    <property type="entry name" value="RHS repeat-associated core"/>
    <property type="match status" value="3"/>
</dbReference>
<keyword evidence="2" id="KW-0732">Signal</keyword>
<dbReference type="EMBL" id="CP014646">
    <property type="protein sequence ID" value="AMO37386.1"/>
    <property type="molecule type" value="Genomic_DNA"/>
</dbReference>
<evidence type="ECO:0000259" key="3">
    <source>
        <dbReference type="Pfam" id="PF09994"/>
    </source>
</evidence>
<evidence type="ECO:0000259" key="4">
    <source>
        <dbReference type="Pfam" id="PF20148"/>
    </source>
</evidence>
<feature type="domain" description="T6SS Phospholipase effector Tle1-like catalytic" evidence="3">
    <location>
        <begin position="1399"/>
        <end position="1682"/>
    </location>
</feature>
<dbReference type="Proteomes" id="UP000036902">
    <property type="component" value="Chromosome"/>
</dbReference>
<feature type="signal peptide" evidence="2">
    <location>
        <begin position="1"/>
        <end position="25"/>
    </location>
</feature>
<keyword evidence="6" id="KW-1185">Reference proteome</keyword>